<dbReference type="InterPro" id="IPR015797">
    <property type="entry name" value="NUDIX_hydrolase-like_dom_sf"/>
</dbReference>
<accession>A0A1G1Z756</accession>
<dbReference type="STRING" id="1797692.A3I33_02655"/>
<dbReference type="GO" id="GO:0002161">
    <property type="term" value="F:aminoacyl-tRNA deacylase activity"/>
    <property type="evidence" value="ECO:0007669"/>
    <property type="project" value="InterPro"/>
</dbReference>
<keyword evidence="8" id="KW-0963">Cytoplasm</keyword>
<dbReference type="InterPro" id="IPR002302">
    <property type="entry name" value="Leu-tRNA-ligase"/>
</dbReference>
<evidence type="ECO:0000256" key="1">
    <source>
        <dbReference type="ARBA" id="ARBA00005594"/>
    </source>
</evidence>
<dbReference type="GO" id="GO:0005829">
    <property type="term" value="C:cytosol"/>
    <property type="evidence" value="ECO:0007669"/>
    <property type="project" value="TreeGrafter"/>
</dbReference>
<dbReference type="PANTHER" id="PTHR43740">
    <property type="entry name" value="LEUCYL-TRNA SYNTHETASE"/>
    <property type="match status" value="1"/>
</dbReference>
<evidence type="ECO:0000256" key="8">
    <source>
        <dbReference type="HAMAP-Rule" id="MF_00049"/>
    </source>
</evidence>
<dbReference type="PRINTS" id="PR00985">
    <property type="entry name" value="TRNASYNTHLEU"/>
</dbReference>
<dbReference type="InterPro" id="IPR009080">
    <property type="entry name" value="tRNAsynth_Ia_anticodon-bd"/>
</dbReference>
<keyword evidence="5 8" id="KW-0648">Protein biosynthesis</keyword>
<comment type="subcellular location">
    <subcellularLocation>
        <location evidence="8">Cytoplasm</location>
    </subcellularLocation>
</comment>
<dbReference type="Gene3D" id="1.10.730.10">
    <property type="entry name" value="Isoleucyl-tRNA Synthetase, Domain 1"/>
    <property type="match status" value="2"/>
</dbReference>
<dbReference type="PANTHER" id="PTHR43740:SF2">
    <property type="entry name" value="LEUCINE--TRNA LIGASE, MITOCHONDRIAL"/>
    <property type="match status" value="1"/>
</dbReference>
<dbReference type="CDD" id="cd07958">
    <property type="entry name" value="Anticodon_Ia_Leu_BEm"/>
    <property type="match status" value="1"/>
</dbReference>
<comment type="similarity">
    <text evidence="1 8">Belongs to the class-I aminoacyl-tRNA synthetase family.</text>
</comment>
<dbReference type="EMBL" id="MHJA01000032">
    <property type="protein sequence ID" value="OGY60465.1"/>
    <property type="molecule type" value="Genomic_DNA"/>
</dbReference>
<dbReference type="InterPro" id="IPR014729">
    <property type="entry name" value="Rossmann-like_a/b/a_fold"/>
</dbReference>
<name>A0A1G1Z756_9BACT</name>
<dbReference type="SUPFAM" id="SSF47323">
    <property type="entry name" value="Anticodon-binding domain of a subclass of class I aminoacyl-tRNA synthetases"/>
    <property type="match status" value="1"/>
</dbReference>
<dbReference type="InterPro" id="IPR000086">
    <property type="entry name" value="NUDIX_hydrolase_dom"/>
</dbReference>
<evidence type="ECO:0000256" key="3">
    <source>
        <dbReference type="ARBA" id="ARBA00022741"/>
    </source>
</evidence>
<keyword evidence="6 8" id="KW-0030">Aminoacyl-tRNA synthetase</keyword>
<feature type="binding site" evidence="8">
    <location>
        <position position="739"/>
    </location>
    <ligand>
        <name>ATP</name>
        <dbReference type="ChEBI" id="CHEBI:30616"/>
    </ligand>
</feature>
<dbReference type="Gene3D" id="3.40.50.620">
    <property type="entry name" value="HUPs"/>
    <property type="match status" value="2"/>
</dbReference>
<dbReference type="InterPro" id="IPR013155">
    <property type="entry name" value="M/V/L/I-tRNA-synth_anticd-bd"/>
</dbReference>
<dbReference type="GO" id="GO:0006429">
    <property type="term" value="P:leucyl-tRNA aminoacylation"/>
    <property type="evidence" value="ECO:0007669"/>
    <property type="project" value="UniProtKB-UniRule"/>
</dbReference>
<dbReference type="SUPFAM" id="SSF50677">
    <property type="entry name" value="ValRS/IleRS/LeuRS editing domain"/>
    <property type="match status" value="1"/>
</dbReference>
<dbReference type="InterPro" id="IPR009008">
    <property type="entry name" value="Val/Leu/Ile-tRNA-synth_edit"/>
</dbReference>
<dbReference type="Gene3D" id="3.90.740.10">
    <property type="entry name" value="Valyl/Leucyl/Isoleucyl-tRNA synthetase, editing domain"/>
    <property type="match status" value="1"/>
</dbReference>
<dbReference type="Pfam" id="PF08264">
    <property type="entry name" value="Anticodon_1"/>
    <property type="match status" value="1"/>
</dbReference>
<protein>
    <recommendedName>
        <fullName evidence="8">Leucine--tRNA ligase</fullName>
        <ecNumber evidence="8">6.1.1.4</ecNumber>
    </recommendedName>
    <alternativeName>
        <fullName evidence="8">Leucyl-tRNA synthetase</fullName>
        <shortName evidence="8">LeuRS</shortName>
    </alternativeName>
</protein>
<dbReference type="Pfam" id="PF13603">
    <property type="entry name" value="tRNA-synt_1_2"/>
    <property type="match status" value="1"/>
</dbReference>
<dbReference type="SUPFAM" id="SSF52374">
    <property type="entry name" value="Nucleotidylyl transferase"/>
    <property type="match status" value="1"/>
</dbReference>
<dbReference type="EC" id="6.1.1.4" evidence="8"/>
<evidence type="ECO:0000256" key="2">
    <source>
        <dbReference type="ARBA" id="ARBA00022598"/>
    </source>
</evidence>
<evidence type="ECO:0000256" key="5">
    <source>
        <dbReference type="ARBA" id="ARBA00022917"/>
    </source>
</evidence>
<keyword evidence="3 8" id="KW-0547">Nucleotide-binding</keyword>
<proteinExistence type="inferred from homology"/>
<evidence type="ECO:0000256" key="7">
    <source>
        <dbReference type="ARBA" id="ARBA00047469"/>
    </source>
</evidence>
<dbReference type="GO" id="GO:0004823">
    <property type="term" value="F:leucine-tRNA ligase activity"/>
    <property type="evidence" value="ECO:0007669"/>
    <property type="project" value="UniProtKB-UniRule"/>
</dbReference>
<feature type="short sequence motif" description="'KMSKS' region" evidence="8">
    <location>
        <begin position="736"/>
        <end position="740"/>
    </location>
</feature>
<reference evidence="10 11" key="1">
    <citation type="journal article" date="2016" name="Nat. Commun.">
        <title>Thousands of microbial genomes shed light on interconnected biogeochemical processes in an aquifer system.</title>
        <authorList>
            <person name="Anantharaman K."/>
            <person name="Brown C.T."/>
            <person name="Hug L.A."/>
            <person name="Sharon I."/>
            <person name="Castelle C.J."/>
            <person name="Probst A.J."/>
            <person name="Thomas B.C."/>
            <person name="Singh A."/>
            <person name="Wilkins M.J."/>
            <person name="Karaoz U."/>
            <person name="Brodie E.L."/>
            <person name="Williams K.H."/>
            <person name="Hubbard S.S."/>
            <person name="Banfield J.F."/>
        </authorList>
    </citation>
    <scope>NUCLEOTIDE SEQUENCE [LARGE SCALE GENOMIC DNA]</scope>
</reference>
<dbReference type="Pfam" id="PF00293">
    <property type="entry name" value="NUDIX"/>
    <property type="match status" value="1"/>
</dbReference>
<dbReference type="AlphaFoldDB" id="A0A1G1Z756"/>
<sequence length="955" mass="109882">MYPFAKIEKKWREKWEETRIYEPDLDKAKKPFYNLMMFPYPSAEGLHIGSVRTFSGVDVFGRFKRMQGYDVFEPIGLDGFGIHSENFAIKTGKHPMDHAETSEKNFYRQLGYIGNGFSWDEKLETYDPNYYKWTQWVFIKMWEQGLVERKKANLNWCPSCKTVLADEQVINGKCERCGSDVTKKELEQWFFKITDYAEKLLSNLDDLDWTEHIKILQRNWIGKSEGSLLAFSLRGISGQSDDKHSVSVFTTRPDTIFGATFVVISPELAQKWIDIGWSASEKVKQYIRKSLSKTENERIAEQKSKTGVDAGITAVNPATRKEIPVWIADYVLSSYGTGAIMAVPAHDERDHEFAVKNDLEIRTVIEPVFIDSKGQSAVREGEPFIERDAIMAIVKHWKDDKYIGLRWKKVDWETIVTGGVEKEQTPEKAAIEEIREETGYLNPKLVKELPPAHSKFFHNPKGVNRFAHFRSFYFELENGDKEEIPSEEKGNHDVLWLTKKEMESFRLPECHRFAWNALVDGKNVYTGKGLMVNSEKFDGMDSEEAKGAIIKQIGGEKRTDYHLRDWLISRQRYWGPPIPMIYCSSCAKASAGRENAGWQPVPEKDLPVLLPRIDDFRPKGSSEAPLASHPEFYETTCPECKGPARRETDVSDTFLDSAWYFFRYPDTKNGKEAFSKKRVKKWLPVDMYIGGVEHAVLHLLYARFITMALKNMGLVDFEEPFTRLRPNGLITFRGSKMSKSKGNIIDPDDYIGKFGADAIRIYLQFISPLYEGGDWQDGGLIGAVRFLDRVWKLGENVDEPEDVKEVSSWMHKSIKRITDSISELRYNSAIAELMTILNKFEDGGEVNRKDLETFLLMLAPLAPFITEELWEKLGNKYSIHVEAWPKYDEKKLVEDTISLIVQVNGKLRATIETTRGINEKRAEELALSEESVKRYVTGKPKRVIFVKDKLINFVV</sequence>
<comment type="catalytic activity">
    <reaction evidence="7 8">
        <text>tRNA(Leu) + L-leucine + ATP = L-leucyl-tRNA(Leu) + AMP + diphosphate</text>
        <dbReference type="Rhea" id="RHEA:11688"/>
        <dbReference type="Rhea" id="RHEA-COMP:9613"/>
        <dbReference type="Rhea" id="RHEA-COMP:9622"/>
        <dbReference type="ChEBI" id="CHEBI:30616"/>
        <dbReference type="ChEBI" id="CHEBI:33019"/>
        <dbReference type="ChEBI" id="CHEBI:57427"/>
        <dbReference type="ChEBI" id="CHEBI:78442"/>
        <dbReference type="ChEBI" id="CHEBI:78494"/>
        <dbReference type="ChEBI" id="CHEBI:456215"/>
        <dbReference type="EC" id="6.1.1.4"/>
    </reaction>
</comment>
<comment type="caution">
    <text evidence="8">Lacks conserved residue(s) required for the propagation of feature annotation.</text>
</comment>
<feature type="domain" description="Nudix hydrolase" evidence="9">
    <location>
        <begin position="383"/>
        <end position="523"/>
    </location>
</feature>
<evidence type="ECO:0000313" key="11">
    <source>
        <dbReference type="Proteomes" id="UP000176544"/>
    </source>
</evidence>
<dbReference type="SUPFAM" id="SSF55811">
    <property type="entry name" value="Nudix"/>
    <property type="match status" value="1"/>
</dbReference>
<keyword evidence="4 8" id="KW-0067">ATP-binding</keyword>
<dbReference type="FunFam" id="1.10.730.10:FF:000002">
    <property type="entry name" value="Leucine--tRNA ligase"/>
    <property type="match status" value="1"/>
</dbReference>
<evidence type="ECO:0000259" key="9">
    <source>
        <dbReference type="PROSITE" id="PS51462"/>
    </source>
</evidence>
<dbReference type="Proteomes" id="UP000176544">
    <property type="component" value="Unassembled WGS sequence"/>
</dbReference>
<evidence type="ECO:0000256" key="4">
    <source>
        <dbReference type="ARBA" id="ARBA00022840"/>
    </source>
</evidence>
<keyword evidence="2 8" id="KW-0436">Ligase</keyword>
<dbReference type="HAMAP" id="MF_00049_B">
    <property type="entry name" value="Leu_tRNA_synth_B"/>
    <property type="match status" value="1"/>
</dbReference>
<organism evidence="10 11">
    <name type="scientific">Candidatus Colwellbacteria bacterium RIFCSPLOWO2_02_FULL_45_11</name>
    <dbReference type="NCBI Taxonomy" id="1797692"/>
    <lineage>
        <taxon>Bacteria</taxon>
        <taxon>Candidatus Colwelliibacteriota</taxon>
    </lineage>
</organism>
<gene>
    <name evidence="8" type="primary">leuS</name>
    <name evidence="10" type="ORF">A3I33_02655</name>
</gene>
<dbReference type="InterPro" id="IPR025709">
    <property type="entry name" value="Leu_tRNA-synth_edit"/>
</dbReference>
<evidence type="ECO:0000313" key="10">
    <source>
        <dbReference type="EMBL" id="OGY60465.1"/>
    </source>
</evidence>
<dbReference type="InterPro" id="IPR002300">
    <property type="entry name" value="aa-tRNA-synth_Ia"/>
</dbReference>
<comment type="caution">
    <text evidence="10">The sequence shown here is derived from an EMBL/GenBank/DDBJ whole genome shotgun (WGS) entry which is preliminary data.</text>
</comment>
<dbReference type="Pfam" id="PF00133">
    <property type="entry name" value="tRNA-synt_1"/>
    <property type="match status" value="2"/>
</dbReference>
<dbReference type="PROSITE" id="PS51462">
    <property type="entry name" value="NUDIX"/>
    <property type="match status" value="1"/>
</dbReference>
<evidence type="ECO:0000256" key="6">
    <source>
        <dbReference type="ARBA" id="ARBA00023146"/>
    </source>
</evidence>
<dbReference type="GO" id="GO:0005524">
    <property type="term" value="F:ATP binding"/>
    <property type="evidence" value="ECO:0007669"/>
    <property type="project" value="UniProtKB-UniRule"/>
</dbReference>